<evidence type="ECO:0000313" key="7">
    <source>
        <dbReference type="Proteomes" id="UP001501509"/>
    </source>
</evidence>
<dbReference type="InterPro" id="IPR001647">
    <property type="entry name" value="HTH_TetR"/>
</dbReference>
<evidence type="ECO:0000313" key="6">
    <source>
        <dbReference type="EMBL" id="GAA2629934.1"/>
    </source>
</evidence>
<dbReference type="PRINTS" id="PR00455">
    <property type="entry name" value="HTHTETR"/>
</dbReference>
<keyword evidence="2 4" id="KW-0238">DNA-binding</keyword>
<dbReference type="Gene3D" id="1.10.357.10">
    <property type="entry name" value="Tetracycline Repressor, domain 2"/>
    <property type="match status" value="1"/>
</dbReference>
<dbReference type="PROSITE" id="PS50977">
    <property type="entry name" value="HTH_TETR_2"/>
    <property type="match status" value="1"/>
</dbReference>
<dbReference type="Pfam" id="PF16859">
    <property type="entry name" value="TetR_C_11"/>
    <property type="match status" value="1"/>
</dbReference>
<comment type="caution">
    <text evidence="6">The sequence shown here is derived from an EMBL/GenBank/DDBJ whole genome shotgun (WGS) entry which is preliminary data.</text>
</comment>
<dbReference type="InterPro" id="IPR050109">
    <property type="entry name" value="HTH-type_TetR-like_transc_reg"/>
</dbReference>
<organism evidence="6 7">
    <name type="scientific">Actinomadura fulvescens</name>
    <dbReference type="NCBI Taxonomy" id="46160"/>
    <lineage>
        <taxon>Bacteria</taxon>
        <taxon>Bacillati</taxon>
        <taxon>Actinomycetota</taxon>
        <taxon>Actinomycetes</taxon>
        <taxon>Streptosporangiales</taxon>
        <taxon>Thermomonosporaceae</taxon>
        <taxon>Actinomadura</taxon>
    </lineage>
</organism>
<protein>
    <submittedName>
        <fullName evidence="6">TetR/AcrR family transcriptional regulator</fullName>
    </submittedName>
</protein>
<name>A0ABN3QMR9_9ACTN</name>
<dbReference type="RefSeq" id="WP_344547674.1">
    <property type="nucleotide sequence ID" value="NZ_BAAATD010000014.1"/>
</dbReference>
<dbReference type="SUPFAM" id="SSF48498">
    <property type="entry name" value="Tetracyclin repressor-like, C-terminal domain"/>
    <property type="match status" value="1"/>
</dbReference>
<dbReference type="Pfam" id="PF00440">
    <property type="entry name" value="TetR_N"/>
    <property type="match status" value="1"/>
</dbReference>
<dbReference type="InterPro" id="IPR036271">
    <property type="entry name" value="Tet_transcr_reg_TetR-rel_C_sf"/>
</dbReference>
<keyword evidence="1" id="KW-0805">Transcription regulation</keyword>
<evidence type="ECO:0000256" key="1">
    <source>
        <dbReference type="ARBA" id="ARBA00023015"/>
    </source>
</evidence>
<keyword evidence="7" id="KW-1185">Reference proteome</keyword>
<dbReference type="Gene3D" id="1.10.10.60">
    <property type="entry name" value="Homeodomain-like"/>
    <property type="match status" value="1"/>
</dbReference>
<evidence type="ECO:0000259" key="5">
    <source>
        <dbReference type="PROSITE" id="PS50977"/>
    </source>
</evidence>
<accession>A0ABN3QMR9</accession>
<dbReference type="PANTHER" id="PTHR30055:SF148">
    <property type="entry name" value="TETR-FAMILY TRANSCRIPTIONAL REGULATOR"/>
    <property type="match status" value="1"/>
</dbReference>
<dbReference type="InterPro" id="IPR011075">
    <property type="entry name" value="TetR_C"/>
</dbReference>
<dbReference type="Proteomes" id="UP001501509">
    <property type="component" value="Unassembled WGS sequence"/>
</dbReference>
<evidence type="ECO:0000256" key="3">
    <source>
        <dbReference type="ARBA" id="ARBA00023163"/>
    </source>
</evidence>
<dbReference type="SUPFAM" id="SSF46689">
    <property type="entry name" value="Homeodomain-like"/>
    <property type="match status" value="1"/>
</dbReference>
<dbReference type="InterPro" id="IPR009057">
    <property type="entry name" value="Homeodomain-like_sf"/>
</dbReference>
<feature type="DNA-binding region" description="H-T-H motif" evidence="4">
    <location>
        <begin position="37"/>
        <end position="56"/>
    </location>
</feature>
<dbReference type="EMBL" id="BAAATD010000014">
    <property type="protein sequence ID" value="GAA2629934.1"/>
    <property type="molecule type" value="Genomic_DNA"/>
</dbReference>
<gene>
    <name evidence="6" type="ORF">GCM10010411_79590</name>
</gene>
<reference evidence="6 7" key="1">
    <citation type="journal article" date="2019" name="Int. J. Syst. Evol. Microbiol.">
        <title>The Global Catalogue of Microorganisms (GCM) 10K type strain sequencing project: providing services to taxonomists for standard genome sequencing and annotation.</title>
        <authorList>
            <consortium name="The Broad Institute Genomics Platform"/>
            <consortium name="The Broad Institute Genome Sequencing Center for Infectious Disease"/>
            <person name="Wu L."/>
            <person name="Ma J."/>
        </authorList>
    </citation>
    <scope>NUCLEOTIDE SEQUENCE [LARGE SCALE GENOMIC DNA]</scope>
    <source>
        <strain evidence="6 7">JCM 6833</strain>
    </source>
</reference>
<proteinExistence type="predicted"/>
<dbReference type="PANTHER" id="PTHR30055">
    <property type="entry name" value="HTH-TYPE TRANSCRIPTIONAL REGULATOR RUTR"/>
    <property type="match status" value="1"/>
</dbReference>
<keyword evidence="3" id="KW-0804">Transcription</keyword>
<evidence type="ECO:0000256" key="4">
    <source>
        <dbReference type="PROSITE-ProRule" id="PRU00335"/>
    </source>
</evidence>
<feature type="domain" description="HTH tetR-type" evidence="5">
    <location>
        <begin position="14"/>
        <end position="74"/>
    </location>
</feature>
<sequence length="205" mass="22005">MSTEKHGRQVGRGAKVRTAVLAATLAELADHGYAALTIDNIARRAGVHKTTIYRRWKDRESLVVDVLGEQIAVDIPMPDTGSVDTDLRDIARAFVAWVTSPAGQTIFAAIFSDAARIPGIVDARRQLFEEGPRRASSAISRAVQRGELPPDTDAEELIKTLIAPLYFRLAITTEPLDQAAADHAARVALAAARAGALSSTNTNPQ</sequence>
<evidence type="ECO:0000256" key="2">
    <source>
        <dbReference type="ARBA" id="ARBA00023125"/>
    </source>
</evidence>